<organism evidence="2 3">
    <name type="scientific">Batillaria attramentaria</name>
    <dbReference type="NCBI Taxonomy" id="370345"/>
    <lineage>
        <taxon>Eukaryota</taxon>
        <taxon>Metazoa</taxon>
        <taxon>Spiralia</taxon>
        <taxon>Lophotrochozoa</taxon>
        <taxon>Mollusca</taxon>
        <taxon>Gastropoda</taxon>
        <taxon>Caenogastropoda</taxon>
        <taxon>Sorbeoconcha</taxon>
        <taxon>Cerithioidea</taxon>
        <taxon>Batillariidae</taxon>
        <taxon>Batillaria</taxon>
    </lineage>
</organism>
<reference evidence="2 3" key="1">
    <citation type="journal article" date="2023" name="Sci. Data">
        <title>Genome assembly of the Korean intertidal mud-creeper Batillaria attramentaria.</title>
        <authorList>
            <person name="Patra A.K."/>
            <person name="Ho P.T."/>
            <person name="Jun S."/>
            <person name="Lee S.J."/>
            <person name="Kim Y."/>
            <person name="Won Y.J."/>
        </authorList>
    </citation>
    <scope>NUCLEOTIDE SEQUENCE [LARGE SCALE GENOMIC DNA]</scope>
    <source>
        <strain evidence="2">Wonlab-2016</strain>
    </source>
</reference>
<dbReference type="AlphaFoldDB" id="A0ABD0LLC5"/>
<dbReference type="Proteomes" id="UP001519460">
    <property type="component" value="Unassembled WGS sequence"/>
</dbReference>
<comment type="caution">
    <text evidence="2">The sequence shown here is derived from an EMBL/GenBank/DDBJ whole genome shotgun (WGS) entry which is preliminary data.</text>
</comment>
<accession>A0ABD0LLC5</accession>
<protein>
    <submittedName>
        <fullName evidence="2">Uncharacterized protein</fullName>
    </submittedName>
</protein>
<name>A0ABD0LLC5_9CAEN</name>
<sequence length="93" mass="10394">MPDDRIKSRARGDCFCSLSLRVSVPPPPTLRFSSPDPRPLNLRPARRSGRDKSYTDGLAPDGISSRADERLGSKKHHSVTFRGIPNSYCSLRR</sequence>
<dbReference type="EMBL" id="JACVVK020000038">
    <property type="protein sequence ID" value="KAK7500324.1"/>
    <property type="molecule type" value="Genomic_DNA"/>
</dbReference>
<proteinExistence type="predicted"/>
<evidence type="ECO:0000313" key="2">
    <source>
        <dbReference type="EMBL" id="KAK7500324.1"/>
    </source>
</evidence>
<keyword evidence="3" id="KW-1185">Reference proteome</keyword>
<feature type="region of interest" description="Disordered" evidence="1">
    <location>
        <begin position="25"/>
        <end position="78"/>
    </location>
</feature>
<evidence type="ECO:0000256" key="1">
    <source>
        <dbReference type="SAM" id="MobiDB-lite"/>
    </source>
</evidence>
<gene>
    <name evidence="2" type="ORF">BaRGS_00008547</name>
</gene>
<evidence type="ECO:0000313" key="3">
    <source>
        <dbReference type="Proteomes" id="UP001519460"/>
    </source>
</evidence>